<evidence type="ECO:0000313" key="3">
    <source>
        <dbReference type="Proteomes" id="UP001595616"/>
    </source>
</evidence>
<organism evidence="2 3">
    <name type="scientific">Lacihabitans lacunae</name>
    <dbReference type="NCBI Taxonomy" id="1028214"/>
    <lineage>
        <taxon>Bacteria</taxon>
        <taxon>Pseudomonadati</taxon>
        <taxon>Bacteroidota</taxon>
        <taxon>Cytophagia</taxon>
        <taxon>Cytophagales</taxon>
        <taxon>Leadbetterellaceae</taxon>
        <taxon>Lacihabitans</taxon>
    </lineage>
</organism>
<comment type="caution">
    <text evidence="2">The sequence shown here is derived from an EMBL/GenBank/DDBJ whole genome shotgun (WGS) entry which is preliminary data.</text>
</comment>
<dbReference type="Pfam" id="PF13673">
    <property type="entry name" value="Acetyltransf_10"/>
    <property type="match status" value="1"/>
</dbReference>
<dbReference type="SUPFAM" id="SSF55729">
    <property type="entry name" value="Acyl-CoA N-acyltransferases (Nat)"/>
    <property type="match status" value="1"/>
</dbReference>
<evidence type="ECO:0000313" key="2">
    <source>
        <dbReference type="EMBL" id="MFC3810399.1"/>
    </source>
</evidence>
<name>A0ABV7YSS5_9BACT</name>
<dbReference type="InterPro" id="IPR000182">
    <property type="entry name" value="GNAT_dom"/>
</dbReference>
<dbReference type="RefSeq" id="WP_379836506.1">
    <property type="nucleotide sequence ID" value="NZ_JBHRYQ010000001.1"/>
</dbReference>
<protein>
    <submittedName>
        <fullName evidence="2">GNAT family N-acetyltransferase</fullName>
    </submittedName>
</protein>
<dbReference type="InterPro" id="IPR016181">
    <property type="entry name" value="Acyl_CoA_acyltransferase"/>
</dbReference>
<gene>
    <name evidence="2" type="ORF">ACFOOI_07040</name>
</gene>
<reference evidence="3" key="1">
    <citation type="journal article" date="2019" name="Int. J. Syst. Evol. Microbiol.">
        <title>The Global Catalogue of Microorganisms (GCM) 10K type strain sequencing project: providing services to taxonomists for standard genome sequencing and annotation.</title>
        <authorList>
            <consortium name="The Broad Institute Genomics Platform"/>
            <consortium name="The Broad Institute Genome Sequencing Center for Infectious Disease"/>
            <person name="Wu L."/>
            <person name="Ma J."/>
        </authorList>
    </citation>
    <scope>NUCLEOTIDE SEQUENCE [LARGE SCALE GENOMIC DNA]</scope>
    <source>
        <strain evidence="3">CECT 7956</strain>
    </source>
</reference>
<dbReference type="Proteomes" id="UP001595616">
    <property type="component" value="Unassembled WGS sequence"/>
</dbReference>
<dbReference type="EMBL" id="JBHRYQ010000001">
    <property type="protein sequence ID" value="MFC3810399.1"/>
    <property type="molecule type" value="Genomic_DNA"/>
</dbReference>
<accession>A0ABV7YSS5</accession>
<dbReference type="Gene3D" id="3.40.630.30">
    <property type="match status" value="1"/>
</dbReference>
<feature type="domain" description="N-acetyltransferase" evidence="1">
    <location>
        <begin position="7"/>
        <end position="150"/>
    </location>
</feature>
<dbReference type="PROSITE" id="PS51186">
    <property type="entry name" value="GNAT"/>
    <property type="match status" value="1"/>
</dbReference>
<keyword evidence="3" id="KW-1185">Reference proteome</keyword>
<evidence type="ECO:0000259" key="1">
    <source>
        <dbReference type="PROSITE" id="PS51186"/>
    </source>
</evidence>
<sequence>MYKTVSKSFEELSLNELYDILAARQAVFVVEQNCPFLDTDHKDQVATHCLLFDEENKLGAYTRIFDVGVYYPGFASIGRVLSLPHGREKGYGRGIMNYSIAQVYDNFGQVPIKIGAQKYLIKFYSSLGFEEIGEDYMEDGIPHTIMVKKP</sequence>
<proteinExistence type="predicted"/>